<proteinExistence type="predicted"/>
<gene>
    <name evidence="2" type="ORF">OIDMADRAFT_182639</name>
</gene>
<protein>
    <recommendedName>
        <fullName evidence="1">VOC domain-containing protein</fullName>
    </recommendedName>
</protein>
<sequence length="132" mass="15069">MKQSLGLVSLVVQDYDEALAFFVGKLDFELVEDKSIPEQDKRWVVVKPPGSNGCCLLLARASTIEQTSRIGNQTGGRVFLFLYTDNFSRDYNRLISRGIKFIREPKEEVYGTVAIFKDIYGNQWDLLQPNDN</sequence>
<dbReference type="OrthoDB" id="10261104at2759"/>
<dbReference type="CDD" id="cd07263">
    <property type="entry name" value="VOC_like"/>
    <property type="match status" value="1"/>
</dbReference>
<dbReference type="Gene3D" id="3.10.180.10">
    <property type="entry name" value="2,3-Dihydroxybiphenyl 1,2-Dioxygenase, domain 1"/>
    <property type="match status" value="1"/>
</dbReference>
<organism evidence="2 3">
    <name type="scientific">Oidiodendron maius (strain Zn)</name>
    <dbReference type="NCBI Taxonomy" id="913774"/>
    <lineage>
        <taxon>Eukaryota</taxon>
        <taxon>Fungi</taxon>
        <taxon>Dikarya</taxon>
        <taxon>Ascomycota</taxon>
        <taxon>Pezizomycotina</taxon>
        <taxon>Leotiomycetes</taxon>
        <taxon>Leotiomycetes incertae sedis</taxon>
        <taxon>Myxotrichaceae</taxon>
        <taxon>Oidiodendron</taxon>
    </lineage>
</organism>
<evidence type="ECO:0000313" key="2">
    <source>
        <dbReference type="EMBL" id="KIM97272.1"/>
    </source>
</evidence>
<dbReference type="PANTHER" id="PTHR36437">
    <property type="entry name" value="GLYOXALASE/BLEOMYCIN RESISTANCE PROTEIN/DIOXYGENASE"/>
    <property type="match status" value="1"/>
</dbReference>
<reference evidence="2 3" key="1">
    <citation type="submission" date="2014-04" db="EMBL/GenBank/DDBJ databases">
        <authorList>
            <consortium name="DOE Joint Genome Institute"/>
            <person name="Kuo A."/>
            <person name="Martino E."/>
            <person name="Perotto S."/>
            <person name="Kohler A."/>
            <person name="Nagy L.G."/>
            <person name="Floudas D."/>
            <person name="Copeland A."/>
            <person name="Barry K.W."/>
            <person name="Cichocki N."/>
            <person name="Veneault-Fourrey C."/>
            <person name="LaButti K."/>
            <person name="Lindquist E.A."/>
            <person name="Lipzen A."/>
            <person name="Lundell T."/>
            <person name="Morin E."/>
            <person name="Murat C."/>
            <person name="Sun H."/>
            <person name="Tunlid A."/>
            <person name="Henrissat B."/>
            <person name="Grigoriev I.V."/>
            <person name="Hibbett D.S."/>
            <person name="Martin F."/>
            <person name="Nordberg H.P."/>
            <person name="Cantor M.N."/>
            <person name="Hua S.X."/>
        </authorList>
    </citation>
    <scope>NUCLEOTIDE SEQUENCE [LARGE SCALE GENOMIC DNA]</scope>
    <source>
        <strain evidence="2 3">Zn</strain>
    </source>
</reference>
<dbReference type="HOGENOM" id="CLU_046006_10_1_1"/>
<dbReference type="Pfam" id="PF00903">
    <property type="entry name" value="Glyoxalase"/>
    <property type="match status" value="1"/>
</dbReference>
<dbReference type="PROSITE" id="PS51819">
    <property type="entry name" value="VOC"/>
    <property type="match status" value="1"/>
</dbReference>
<evidence type="ECO:0000259" key="1">
    <source>
        <dbReference type="PROSITE" id="PS51819"/>
    </source>
</evidence>
<keyword evidence="3" id="KW-1185">Reference proteome</keyword>
<dbReference type="EMBL" id="KN832882">
    <property type="protein sequence ID" value="KIM97272.1"/>
    <property type="molecule type" value="Genomic_DNA"/>
</dbReference>
<name>A0A0C3D5U1_OIDMZ</name>
<dbReference type="AlphaFoldDB" id="A0A0C3D5U1"/>
<dbReference type="InterPro" id="IPR029068">
    <property type="entry name" value="Glyas_Bleomycin-R_OHBP_Dase"/>
</dbReference>
<dbReference type="InterPro" id="IPR037523">
    <property type="entry name" value="VOC_core"/>
</dbReference>
<dbReference type="InParanoid" id="A0A0C3D5U1"/>
<accession>A0A0C3D5U1</accession>
<feature type="domain" description="VOC" evidence="1">
    <location>
        <begin position="4"/>
        <end position="129"/>
    </location>
</feature>
<dbReference type="PANTHER" id="PTHR36437:SF2">
    <property type="entry name" value="GLYOXALASE_BLEOMYCIN RESISTANCE PROTEIN_DIOXYGENASE"/>
    <property type="match status" value="1"/>
</dbReference>
<evidence type="ECO:0000313" key="3">
    <source>
        <dbReference type="Proteomes" id="UP000054321"/>
    </source>
</evidence>
<dbReference type="SUPFAM" id="SSF54593">
    <property type="entry name" value="Glyoxalase/Bleomycin resistance protein/Dihydroxybiphenyl dioxygenase"/>
    <property type="match status" value="1"/>
</dbReference>
<dbReference type="InterPro" id="IPR004360">
    <property type="entry name" value="Glyas_Fos-R_dOase_dom"/>
</dbReference>
<dbReference type="Proteomes" id="UP000054321">
    <property type="component" value="Unassembled WGS sequence"/>
</dbReference>
<reference evidence="3" key="2">
    <citation type="submission" date="2015-01" db="EMBL/GenBank/DDBJ databases">
        <title>Evolutionary Origins and Diversification of the Mycorrhizal Mutualists.</title>
        <authorList>
            <consortium name="DOE Joint Genome Institute"/>
            <consortium name="Mycorrhizal Genomics Consortium"/>
            <person name="Kohler A."/>
            <person name="Kuo A."/>
            <person name="Nagy L.G."/>
            <person name="Floudas D."/>
            <person name="Copeland A."/>
            <person name="Barry K.W."/>
            <person name="Cichocki N."/>
            <person name="Veneault-Fourrey C."/>
            <person name="LaButti K."/>
            <person name="Lindquist E.A."/>
            <person name="Lipzen A."/>
            <person name="Lundell T."/>
            <person name="Morin E."/>
            <person name="Murat C."/>
            <person name="Riley R."/>
            <person name="Ohm R."/>
            <person name="Sun H."/>
            <person name="Tunlid A."/>
            <person name="Henrissat B."/>
            <person name="Grigoriev I.V."/>
            <person name="Hibbett D.S."/>
            <person name="Martin F."/>
        </authorList>
    </citation>
    <scope>NUCLEOTIDE SEQUENCE [LARGE SCALE GENOMIC DNA]</scope>
    <source>
        <strain evidence="3">Zn</strain>
    </source>
</reference>